<sequence>MSYSVLHVQSGVTRDISDFVTGIEYGGEMASAVRKMDISLVYGTDVFIPRLNIKNGDLLVLRNGDGEIMRGVVFRQDRDDKGALKITAYTHAVYLVKNKDTNRFEQIKASQIAEKICRSFGIPAGKLEDTKIIFPKLIFRDKTLWDIIVTALTETAKQSGTKYRVYFKEGKLNIVRKSSQPVYLVLKEGANLLAASTSASIEDMKNQIKLVGKLTAQDGSETELVYTAQNKEMQKLYGIMQETHEESGDNINRSTIRQIAETMLKELCREEIEADIEAIGLDEVEAGAAVRVTEPVTGLSGVFYVDQDSHIIEGTRHTMKLKLTRTDDVPAMEYEE</sequence>
<evidence type="ECO:0000313" key="2">
    <source>
        <dbReference type="EMBL" id="RCX13267.1"/>
    </source>
</evidence>
<keyword evidence="3" id="KW-1185">Reference proteome</keyword>
<evidence type="ECO:0000259" key="1">
    <source>
        <dbReference type="Pfam" id="PF24032"/>
    </source>
</evidence>
<evidence type="ECO:0000313" key="3">
    <source>
        <dbReference type="Proteomes" id="UP000253034"/>
    </source>
</evidence>
<dbReference type="InterPro" id="IPR056937">
    <property type="entry name" value="YqbQ/XkdQ"/>
</dbReference>
<dbReference type="SUPFAM" id="SSF69279">
    <property type="entry name" value="Phage tail proteins"/>
    <property type="match status" value="1"/>
</dbReference>
<feature type="domain" description="YqbQ/XkdQ" evidence="1">
    <location>
        <begin position="23"/>
        <end position="323"/>
    </location>
</feature>
<dbReference type="EMBL" id="QPJT01000018">
    <property type="protein sequence ID" value="RCX13267.1"/>
    <property type="molecule type" value="Genomic_DNA"/>
</dbReference>
<dbReference type="RefSeq" id="WP_114298683.1">
    <property type="nucleotide sequence ID" value="NZ_QPJT01000018.1"/>
</dbReference>
<name>A0A369AYK4_9FIRM</name>
<accession>A0A369AYK4</accession>
<comment type="caution">
    <text evidence="2">The sequence shown here is derived from an EMBL/GenBank/DDBJ whole genome shotgun (WGS) entry which is preliminary data.</text>
</comment>
<protein>
    <recommendedName>
        <fullName evidence="1">YqbQ/XkdQ domain-containing protein</fullName>
    </recommendedName>
</protein>
<proteinExistence type="predicted"/>
<dbReference type="Proteomes" id="UP000253034">
    <property type="component" value="Unassembled WGS sequence"/>
</dbReference>
<dbReference type="AlphaFoldDB" id="A0A369AYK4"/>
<dbReference type="Pfam" id="PF24032">
    <property type="entry name" value="YQBQ"/>
    <property type="match status" value="1"/>
</dbReference>
<dbReference type="OrthoDB" id="1698671at2"/>
<organism evidence="2 3">
    <name type="scientific">Anaerobacterium chartisolvens</name>
    <dbReference type="NCBI Taxonomy" id="1297424"/>
    <lineage>
        <taxon>Bacteria</taxon>
        <taxon>Bacillati</taxon>
        <taxon>Bacillota</taxon>
        <taxon>Clostridia</taxon>
        <taxon>Eubacteriales</taxon>
        <taxon>Oscillospiraceae</taxon>
        <taxon>Anaerobacterium</taxon>
    </lineage>
</organism>
<gene>
    <name evidence="2" type="ORF">DFR58_11885</name>
</gene>
<reference evidence="2 3" key="1">
    <citation type="submission" date="2018-07" db="EMBL/GenBank/DDBJ databases">
        <title>Genomic Encyclopedia of Type Strains, Phase IV (KMG-IV): sequencing the most valuable type-strain genomes for metagenomic binning, comparative biology and taxonomic classification.</title>
        <authorList>
            <person name="Goeker M."/>
        </authorList>
    </citation>
    <scope>NUCLEOTIDE SEQUENCE [LARGE SCALE GENOMIC DNA]</scope>
    <source>
        <strain evidence="2 3">DSM 27016</strain>
    </source>
</reference>